<evidence type="ECO:0000313" key="3">
    <source>
        <dbReference type="Proteomes" id="UP001054945"/>
    </source>
</evidence>
<accession>A0AAV4P1P7</accession>
<reference evidence="2 3" key="1">
    <citation type="submission" date="2021-06" db="EMBL/GenBank/DDBJ databases">
        <title>Caerostris extrusa draft genome.</title>
        <authorList>
            <person name="Kono N."/>
            <person name="Arakawa K."/>
        </authorList>
    </citation>
    <scope>NUCLEOTIDE SEQUENCE [LARGE SCALE GENOMIC DNA]</scope>
</reference>
<protein>
    <submittedName>
        <fullName evidence="2">Uncharacterized protein</fullName>
    </submittedName>
</protein>
<evidence type="ECO:0000256" key="1">
    <source>
        <dbReference type="SAM" id="MobiDB-lite"/>
    </source>
</evidence>
<feature type="compositionally biased region" description="Basic and acidic residues" evidence="1">
    <location>
        <begin position="44"/>
        <end position="54"/>
    </location>
</feature>
<name>A0AAV4P1P7_CAEEX</name>
<keyword evidence="3" id="KW-1185">Reference proteome</keyword>
<dbReference type="AlphaFoldDB" id="A0AAV4P1P7"/>
<comment type="caution">
    <text evidence="2">The sequence shown here is derived from an EMBL/GenBank/DDBJ whole genome shotgun (WGS) entry which is preliminary data.</text>
</comment>
<evidence type="ECO:0000313" key="2">
    <source>
        <dbReference type="EMBL" id="GIX90480.1"/>
    </source>
</evidence>
<gene>
    <name evidence="2" type="ORF">CEXT_344751</name>
</gene>
<feature type="region of interest" description="Disordered" evidence="1">
    <location>
        <begin position="44"/>
        <end position="83"/>
    </location>
</feature>
<organism evidence="2 3">
    <name type="scientific">Caerostris extrusa</name>
    <name type="common">Bark spider</name>
    <name type="synonym">Caerostris bankana</name>
    <dbReference type="NCBI Taxonomy" id="172846"/>
    <lineage>
        <taxon>Eukaryota</taxon>
        <taxon>Metazoa</taxon>
        <taxon>Ecdysozoa</taxon>
        <taxon>Arthropoda</taxon>
        <taxon>Chelicerata</taxon>
        <taxon>Arachnida</taxon>
        <taxon>Araneae</taxon>
        <taxon>Araneomorphae</taxon>
        <taxon>Entelegynae</taxon>
        <taxon>Araneoidea</taxon>
        <taxon>Araneidae</taxon>
        <taxon>Caerostris</taxon>
    </lineage>
</organism>
<feature type="region of interest" description="Disordered" evidence="1">
    <location>
        <begin position="135"/>
        <end position="165"/>
    </location>
</feature>
<dbReference type="EMBL" id="BPLR01021501">
    <property type="protein sequence ID" value="GIX90480.1"/>
    <property type="molecule type" value="Genomic_DNA"/>
</dbReference>
<dbReference type="Proteomes" id="UP001054945">
    <property type="component" value="Unassembled WGS sequence"/>
</dbReference>
<proteinExistence type="predicted"/>
<sequence>MFDCMLEFHGLSASAYTLEEKKIDHHRNSMVMNTKNLHNPITKAGKESEEHDSAVEDDGDAKSSRSSIVDIESETESHASERSVLSYRSDQFTRDLGFKKSLMDHIKTRNDNSLQDSMRNPYLYQLHPVIKQTSFTQTDPKTSVSKRTVSTQMAGKTSSASQTVDLKSSGTSQTKFNYSCFGDSGSDLMCFQSSNQKKPCRLHKSSRDVPGVMRLKTNEKRRFNDRHQETRHGPFYREKEQKSYMQANEDPSKNTFFGVSLKHVRTP</sequence>